<keyword evidence="2" id="KW-0472">Membrane</keyword>
<dbReference type="EMBL" id="BSYO01000001">
    <property type="protein sequence ID" value="GMG99606.1"/>
    <property type="molecule type" value="Genomic_DNA"/>
</dbReference>
<dbReference type="GO" id="GO:0070847">
    <property type="term" value="C:core mediator complex"/>
    <property type="evidence" value="ECO:0007669"/>
    <property type="project" value="TreeGrafter"/>
</dbReference>
<feature type="region of interest" description="Disordered" evidence="1">
    <location>
        <begin position="154"/>
        <end position="178"/>
    </location>
</feature>
<keyword evidence="2" id="KW-0812">Transmembrane</keyword>
<dbReference type="PANTHER" id="PTHR12809">
    <property type="entry name" value="MEDIATOR COMPLEX SUBUNIT"/>
    <property type="match status" value="1"/>
</dbReference>
<dbReference type="AlphaFoldDB" id="A0AAD3P575"/>
<sequence length="688" mass="74565">MVCSLTLALNVLHQVFPPLLMKCLSMRKALLHLTLFLIFHHHLAHLLLLILAPFLQSLPSIKAGVSSPKWEGNIKMPHIISGSKVSTSGAHKGVNQSSVSSLASSQGRGPALQKLSPSKSDQDLASLRSSHTVEVSSLRVMDDEYLRLLNDSSRSTAPSRLLSPPCRPTGPQVSWPSAKLGASRNPLNGSIAGSTTFASSNAFISSPIPQIQDSAAVQNTSDAALKPDKISRKRTLSDMLNLFPSLQGVDIDPVVSKRRLSESGHQPSSHALFLSDKVCKTERCSYGDLIAEANKGNTPSSVYILTLLHVVRHCSLCIKHALLTSQMEALDIPYVEEAVLGNAFSNIWFRVPSSRDDSWPHICLRLGRPGSMYWDVKINDRHFRDLWKLQKGSNNTPWGSGVHIANTSNVDSHIRYDSEGIILSYQSVEGNSIKKLVADIHRLSNARMFALGMQKLLGERMEQKLEVTAPSDGKTMAGVKDPLDGVGKLSEQLKKAFRIEAVGLMSFWFSFGSGVLARFVVEWESGKDGCTMHVSPDGLWPHTKYLEDFINGGEVASLLDCIRLTAGPLHALAAATRPARAGQAVVIPGVTASMSSVSKQSTYLPGQGLLPSGSITNAGHATSNSLGVLLLLPLQVLLGTRASMALQCLPLQVGVAPVLFLAHCYQLMFQLYYEAPIGYALSIVNILR</sequence>
<evidence type="ECO:0000256" key="1">
    <source>
        <dbReference type="SAM" id="MobiDB-lite"/>
    </source>
</evidence>
<keyword evidence="2" id="KW-1133">Transmembrane helix</keyword>
<gene>
    <name evidence="3" type="ORF">Nepgr_001446</name>
</gene>
<dbReference type="PANTHER" id="PTHR12809:SF2">
    <property type="entry name" value="MEDIATOR OF RNA POLYMERASE II TRANSCRIPTION SUBUNIT 14"/>
    <property type="match status" value="1"/>
</dbReference>
<reference evidence="3" key="1">
    <citation type="submission" date="2023-05" db="EMBL/GenBank/DDBJ databases">
        <title>Nepenthes gracilis genome sequencing.</title>
        <authorList>
            <person name="Fukushima K."/>
        </authorList>
    </citation>
    <scope>NUCLEOTIDE SEQUENCE</scope>
    <source>
        <strain evidence="3">SING2019-196</strain>
    </source>
</reference>
<keyword evidence="4" id="KW-1185">Reference proteome</keyword>
<feature type="transmembrane region" description="Helical" evidence="2">
    <location>
        <begin position="30"/>
        <end position="52"/>
    </location>
</feature>
<dbReference type="GO" id="GO:0006357">
    <property type="term" value="P:regulation of transcription by RNA polymerase II"/>
    <property type="evidence" value="ECO:0007669"/>
    <property type="project" value="InterPro"/>
</dbReference>
<dbReference type="GO" id="GO:0003712">
    <property type="term" value="F:transcription coregulator activity"/>
    <property type="evidence" value="ECO:0007669"/>
    <property type="project" value="InterPro"/>
</dbReference>
<dbReference type="GO" id="GO:0016592">
    <property type="term" value="C:mediator complex"/>
    <property type="evidence" value="ECO:0007669"/>
    <property type="project" value="InterPro"/>
</dbReference>
<comment type="caution">
    <text evidence="3">The sequence shown here is derived from an EMBL/GenBank/DDBJ whole genome shotgun (WGS) entry which is preliminary data.</text>
</comment>
<accession>A0AAD3P575</accession>
<name>A0AAD3P575_NEPGR</name>
<dbReference type="InterPro" id="IPR013947">
    <property type="entry name" value="Mediator_Med14"/>
</dbReference>
<protein>
    <submittedName>
        <fullName evidence="3">Uncharacterized protein</fullName>
    </submittedName>
</protein>
<evidence type="ECO:0000313" key="3">
    <source>
        <dbReference type="EMBL" id="GMG99606.1"/>
    </source>
</evidence>
<evidence type="ECO:0000256" key="2">
    <source>
        <dbReference type="SAM" id="Phobius"/>
    </source>
</evidence>
<dbReference type="Proteomes" id="UP001279734">
    <property type="component" value="Unassembled WGS sequence"/>
</dbReference>
<evidence type="ECO:0000313" key="4">
    <source>
        <dbReference type="Proteomes" id="UP001279734"/>
    </source>
</evidence>
<proteinExistence type="predicted"/>
<organism evidence="3 4">
    <name type="scientific">Nepenthes gracilis</name>
    <name type="common">Slender pitcher plant</name>
    <dbReference type="NCBI Taxonomy" id="150966"/>
    <lineage>
        <taxon>Eukaryota</taxon>
        <taxon>Viridiplantae</taxon>
        <taxon>Streptophyta</taxon>
        <taxon>Embryophyta</taxon>
        <taxon>Tracheophyta</taxon>
        <taxon>Spermatophyta</taxon>
        <taxon>Magnoliopsida</taxon>
        <taxon>eudicotyledons</taxon>
        <taxon>Gunneridae</taxon>
        <taxon>Pentapetalae</taxon>
        <taxon>Caryophyllales</taxon>
        <taxon>Nepenthaceae</taxon>
        <taxon>Nepenthes</taxon>
    </lineage>
</organism>
<feature type="region of interest" description="Disordered" evidence="1">
    <location>
        <begin position="85"/>
        <end position="128"/>
    </location>
</feature>